<comment type="subcellular location">
    <subcellularLocation>
        <location evidence="1">Cell membrane</location>
        <topology evidence="1">Multi-pass membrane protein</topology>
    </subcellularLocation>
</comment>
<keyword evidence="6 7" id="KW-0472">Membrane</keyword>
<name>A0A1M6XVZ2_9BACL</name>
<keyword evidence="9" id="KW-1185">Reference proteome</keyword>
<organism evidence="8 9">
    <name type="scientific">Alicyclobacillus tolerans</name>
    <dbReference type="NCBI Taxonomy" id="90970"/>
    <lineage>
        <taxon>Bacteria</taxon>
        <taxon>Bacillati</taxon>
        <taxon>Bacillota</taxon>
        <taxon>Bacilli</taxon>
        <taxon>Bacillales</taxon>
        <taxon>Alicyclobacillaceae</taxon>
        <taxon>Alicyclobacillus</taxon>
    </lineage>
</organism>
<dbReference type="PANTHER" id="PTHR23517">
    <property type="entry name" value="RESISTANCE PROTEIN MDTM, PUTATIVE-RELATED-RELATED"/>
    <property type="match status" value="1"/>
</dbReference>
<dbReference type="AlphaFoldDB" id="A0A1M6XVZ2"/>
<keyword evidence="4 7" id="KW-0812">Transmembrane</keyword>
<accession>A0A1M6XVZ2</accession>
<keyword evidence="2" id="KW-0813">Transport</keyword>
<evidence type="ECO:0000256" key="7">
    <source>
        <dbReference type="SAM" id="Phobius"/>
    </source>
</evidence>
<dbReference type="InterPro" id="IPR050171">
    <property type="entry name" value="MFS_Transporters"/>
</dbReference>
<keyword evidence="5 7" id="KW-1133">Transmembrane helix</keyword>
<feature type="transmembrane region" description="Helical" evidence="7">
    <location>
        <begin position="116"/>
        <end position="134"/>
    </location>
</feature>
<feature type="transmembrane region" description="Helical" evidence="7">
    <location>
        <begin position="58"/>
        <end position="77"/>
    </location>
</feature>
<evidence type="ECO:0000313" key="8">
    <source>
        <dbReference type="EMBL" id="SHL10049.1"/>
    </source>
</evidence>
<dbReference type="SUPFAM" id="SSF103473">
    <property type="entry name" value="MFS general substrate transporter"/>
    <property type="match status" value="1"/>
</dbReference>
<dbReference type="PANTHER" id="PTHR23517:SF2">
    <property type="entry name" value="MULTIDRUG RESISTANCE PROTEIN MDTH"/>
    <property type="match status" value="1"/>
</dbReference>
<evidence type="ECO:0000256" key="2">
    <source>
        <dbReference type="ARBA" id="ARBA00022448"/>
    </source>
</evidence>
<evidence type="ECO:0000256" key="4">
    <source>
        <dbReference type="ARBA" id="ARBA00022692"/>
    </source>
</evidence>
<evidence type="ECO:0000313" key="9">
    <source>
        <dbReference type="Proteomes" id="UP000184016"/>
    </source>
</evidence>
<proteinExistence type="predicted"/>
<dbReference type="EMBL" id="FRAF01000038">
    <property type="protein sequence ID" value="SHL10049.1"/>
    <property type="molecule type" value="Genomic_DNA"/>
</dbReference>
<evidence type="ECO:0008006" key="10">
    <source>
        <dbReference type="Google" id="ProtNLM"/>
    </source>
</evidence>
<reference evidence="9" key="1">
    <citation type="submission" date="2016-11" db="EMBL/GenBank/DDBJ databases">
        <authorList>
            <person name="Varghese N."/>
            <person name="Submissions S."/>
        </authorList>
    </citation>
    <scope>NUCLEOTIDE SEQUENCE [LARGE SCALE GENOMIC DNA]</scope>
    <source>
        <strain evidence="9">USBA-503</strain>
    </source>
</reference>
<evidence type="ECO:0000256" key="5">
    <source>
        <dbReference type="ARBA" id="ARBA00022989"/>
    </source>
</evidence>
<keyword evidence="3" id="KW-1003">Cell membrane</keyword>
<feature type="transmembrane region" description="Helical" evidence="7">
    <location>
        <begin position="146"/>
        <end position="164"/>
    </location>
</feature>
<evidence type="ECO:0000256" key="3">
    <source>
        <dbReference type="ARBA" id="ARBA00022475"/>
    </source>
</evidence>
<dbReference type="Gene3D" id="1.20.1250.20">
    <property type="entry name" value="MFS general substrate transporter like domains"/>
    <property type="match status" value="1"/>
</dbReference>
<dbReference type="GO" id="GO:0005886">
    <property type="term" value="C:plasma membrane"/>
    <property type="evidence" value="ECO:0007669"/>
    <property type="project" value="UniProtKB-SubCell"/>
</dbReference>
<sequence length="186" mass="20583">MLFSIESQDEKSVVQSLTSTIHNGTLLYGHLLSMSLIIIIVLQPISTHLLKMKRSSEIFLAGSALICLAFVLVYMGVGYLGWYGVFAVYSVSEVILSPKLQWIISNVPKKGLRNTYFSIINTSGNVAFFWPWIGGILYERMGMSKLFISVSITAILAGLVLMVASNKLTNRLRADMVLQDSEISPT</sequence>
<gene>
    <name evidence="8" type="ORF">SAMN05443507_1386</name>
</gene>
<evidence type="ECO:0000256" key="6">
    <source>
        <dbReference type="ARBA" id="ARBA00023136"/>
    </source>
</evidence>
<dbReference type="STRING" id="1830138.SAMN05443507_1386"/>
<protein>
    <recommendedName>
        <fullName evidence="10">Major Facilitator Superfamily protein</fullName>
    </recommendedName>
</protein>
<dbReference type="InterPro" id="IPR036259">
    <property type="entry name" value="MFS_trans_sf"/>
</dbReference>
<feature type="transmembrane region" description="Helical" evidence="7">
    <location>
        <begin position="83"/>
        <end position="104"/>
    </location>
</feature>
<feature type="transmembrane region" description="Helical" evidence="7">
    <location>
        <begin position="26"/>
        <end position="46"/>
    </location>
</feature>
<dbReference type="Proteomes" id="UP000184016">
    <property type="component" value="Unassembled WGS sequence"/>
</dbReference>
<dbReference type="RefSeq" id="WP_072875339.1">
    <property type="nucleotide sequence ID" value="NZ_FRAF01000038.1"/>
</dbReference>
<evidence type="ECO:0000256" key="1">
    <source>
        <dbReference type="ARBA" id="ARBA00004651"/>
    </source>
</evidence>